<keyword evidence="3" id="KW-1185">Reference proteome</keyword>
<organism evidence="2 3">
    <name type="scientific">Nocardia transvalensis</name>
    <dbReference type="NCBI Taxonomy" id="37333"/>
    <lineage>
        <taxon>Bacteria</taxon>
        <taxon>Bacillati</taxon>
        <taxon>Actinomycetota</taxon>
        <taxon>Actinomycetes</taxon>
        <taxon>Mycobacteriales</taxon>
        <taxon>Nocardiaceae</taxon>
        <taxon>Nocardia</taxon>
    </lineage>
</organism>
<dbReference type="EMBL" id="JACHIT010000001">
    <property type="protein sequence ID" value="MBB5913845.1"/>
    <property type="molecule type" value="Genomic_DNA"/>
</dbReference>
<dbReference type="AlphaFoldDB" id="A0A7W9UIK9"/>
<comment type="caution">
    <text evidence="2">The sequence shown here is derived from an EMBL/GenBank/DDBJ whole genome shotgun (WGS) entry which is preliminary data.</text>
</comment>
<name>A0A7W9UIK9_9NOCA</name>
<dbReference type="RefSeq" id="WP_040744159.1">
    <property type="nucleotide sequence ID" value="NZ_JACHIT010000001.1"/>
</dbReference>
<dbReference type="PANTHER" id="PTHR41252">
    <property type="entry name" value="BLR2505 PROTEIN"/>
    <property type="match status" value="1"/>
</dbReference>
<gene>
    <name evidence="2" type="ORF">BJY24_002712</name>
</gene>
<dbReference type="Proteomes" id="UP000540412">
    <property type="component" value="Unassembled WGS sequence"/>
</dbReference>
<dbReference type="SUPFAM" id="SSF54427">
    <property type="entry name" value="NTF2-like"/>
    <property type="match status" value="1"/>
</dbReference>
<dbReference type="InterPro" id="IPR032710">
    <property type="entry name" value="NTF2-like_dom_sf"/>
</dbReference>
<dbReference type="PANTHER" id="PTHR41252:SF1">
    <property type="entry name" value="BLR2505 PROTEIN"/>
    <property type="match status" value="1"/>
</dbReference>
<evidence type="ECO:0000313" key="3">
    <source>
        <dbReference type="Proteomes" id="UP000540412"/>
    </source>
</evidence>
<feature type="domain" description="SnoaL-like" evidence="1">
    <location>
        <begin position="8"/>
        <end position="116"/>
    </location>
</feature>
<evidence type="ECO:0000259" key="1">
    <source>
        <dbReference type="Pfam" id="PF12680"/>
    </source>
</evidence>
<reference evidence="2 3" key="1">
    <citation type="submission" date="2020-08" db="EMBL/GenBank/DDBJ databases">
        <title>Sequencing the genomes of 1000 actinobacteria strains.</title>
        <authorList>
            <person name="Klenk H.-P."/>
        </authorList>
    </citation>
    <scope>NUCLEOTIDE SEQUENCE [LARGE SCALE GENOMIC DNA]</scope>
    <source>
        <strain evidence="2 3">DSM 43582</strain>
    </source>
</reference>
<proteinExistence type="predicted"/>
<sequence>MDDTRTVVEEFFRRARSGDFDRLGELFAEHVDWNVYGAQEVPWTGRRTTRAEAAAFFRDLPTHLHAEDLTVDRIVVDGEHAVALGNMRQRVLVTGNLFVSPFAFHFTVEHGHITRYNPHEDSLALARTYGAVP</sequence>
<evidence type="ECO:0000313" key="2">
    <source>
        <dbReference type="EMBL" id="MBB5913845.1"/>
    </source>
</evidence>
<protein>
    <recommendedName>
        <fullName evidence="1">SnoaL-like domain-containing protein</fullName>
    </recommendedName>
</protein>
<dbReference type="Pfam" id="PF12680">
    <property type="entry name" value="SnoaL_2"/>
    <property type="match status" value="1"/>
</dbReference>
<dbReference type="InterPro" id="IPR037401">
    <property type="entry name" value="SnoaL-like"/>
</dbReference>
<accession>A0A7W9UIK9</accession>
<dbReference type="Gene3D" id="3.10.450.50">
    <property type="match status" value="1"/>
</dbReference>